<feature type="compositionally biased region" description="Pro residues" evidence="1">
    <location>
        <begin position="443"/>
        <end position="454"/>
    </location>
</feature>
<feature type="compositionally biased region" description="Pro residues" evidence="1">
    <location>
        <begin position="542"/>
        <end position="555"/>
    </location>
</feature>
<sequence>MTSPDYVHYYYRSLDAEVTVFPCVNSKGCDLTVHPVEPRHAATTIAAGVNMNRSGIVSVTASRSSGNLAVRKPLLVPVSGPLTPSSCPSFVHSKVTLYHASKIDLRYCRSLHSCGACNLGRTADYPCGAVHYGICAAVKPAPTTPSKRQLVLRRAKPGTGASSSPGTTRPHAKASQPPSPTSPYSPSGVSGNASQGPPRFSSSLHYNTNSTTGGGSSTYAEAGSQPSRRAGAAPLSRSLTILREGHELAGTQYDTRGAAAAAGYLVPTSPLSPLSPGGGHGHHQQHPGLLRLHPHGRQQLVINSHNLRDLAAMGDVYPANVIDHSRAGDSNRGGGGVAITIQQHGGRTNITSSGLGAPGVGPDIKIEGEGHEIVIQGAGGGRQNIRVSQPWSGGRSGPVIRIQGQGHQGHVHYRPGIGVVVASPPESPSSLSATSPTPYIVTSPPPTPPPPQTPSPFDYPDATPPQNFPPSPKSFSSSTQIVPRKPTARVAPAPSSSPSPSTPPSSAATSAVPSQASDSDVVSPPPSSSLTTPPSSESPAPSCSPTPIPTPPFPILSPVESASPSPSPPPQSSTPSSVEPTVTPSPIKTEVCLSQLPKVILNACCPSAN</sequence>
<dbReference type="EMBL" id="BLXT01008455">
    <property type="protein sequence ID" value="GFO48816.1"/>
    <property type="molecule type" value="Genomic_DNA"/>
</dbReference>
<feature type="compositionally biased region" description="Low complexity" evidence="1">
    <location>
        <begin position="504"/>
        <end position="541"/>
    </location>
</feature>
<feature type="region of interest" description="Disordered" evidence="1">
    <location>
        <begin position="418"/>
        <end position="584"/>
    </location>
</feature>
<protein>
    <submittedName>
        <fullName evidence="2">Uncharacterized protein</fullName>
    </submittedName>
</protein>
<evidence type="ECO:0000256" key="1">
    <source>
        <dbReference type="SAM" id="MobiDB-lite"/>
    </source>
</evidence>
<reference evidence="2 3" key="1">
    <citation type="journal article" date="2021" name="Elife">
        <title>Chloroplast acquisition without the gene transfer in kleptoplastic sea slugs, Plakobranchus ocellatus.</title>
        <authorList>
            <person name="Maeda T."/>
            <person name="Takahashi S."/>
            <person name="Yoshida T."/>
            <person name="Shimamura S."/>
            <person name="Takaki Y."/>
            <person name="Nagai Y."/>
            <person name="Toyoda A."/>
            <person name="Suzuki Y."/>
            <person name="Arimoto A."/>
            <person name="Ishii H."/>
            <person name="Satoh N."/>
            <person name="Nishiyama T."/>
            <person name="Hasebe M."/>
            <person name="Maruyama T."/>
            <person name="Minagawa J."/>
            <person name="Obokata J."/>
            <person name="Shigenobu S."/>
        </authorList>
    </citation>
    <scope>NUCLEOTIDE SEQUENCE [LARGE SCALE GENOMIC DNA]</scope>
</reference>
<name>A0AAV4DXJ3_9GAST</name>
<feature type="region of interest" description="Disordered" evidence="1">
    <location>
        <begin position="143"/>
        <end position="234"/>
    </location>
</feature>
<evidence type="ECO:0000313" key="2">
    <source>
        <dbReference type="EMBL" id="GFO48816.1"/>
    </source>
</evidence>
<feature type="compositionally biased region" description="Low complexity" evidence="1">
    <location>
        <begin position="422"/>
        <end position="442"/>
    </location>
</feature>
<dbReference type="AlphaFoldDB" id="A0AAV4DXJ3"/>
<feature type="compositionally biased region" description="Low complexity" evidence="1">
    <location>
        <begin position="206"/>
        <end position="224"/>
    </location>
</feature>
<keyword evidence="3" id="KW-1185">Reference proteome</keyword>
<comment type="caution">
    <text evidence="2">The sequence shown here is derived from an EMBL/GenBank/DDBJ whole genome shotgun (WGS) entry which is preliminary data.</text>
</comment>
<proteinExistence type="predicted"/>
<organism evidence="2 3">
    <name type="scientific">Plakobranchus ocellatus</name>
    <dbReference type="NCBI Taxonomy" id="259542"/>
    <lineage>
        <taxon>Eukaryota</taxon>
        <taxon>Metazoa</taxon>
        <taxon>Spiralia</taxon>
        <taxon>Lophotrochozoa</taxon>
        <taxon>Mollusca</taxon>
        <taxon>Gastropoda</taxon>
        <taxon>Heterobranchia</taxon>
        <taxon>Euthyneura</taxon>
        <taxon>Panpulmonata</taxon>
        <taxon>Sacoglossa</taxon>
        <taxon>Placobranchoidea</taxon>
        <taxon>Plakobranchidae</taxon>
        <taxon>Plakobranchus</taxon>
    </lineage>
</organism>
<evidence type="ECO:0000313" key="3">
    <source>
        <dbReference type="Proteomes" id="UP000735302"/>
    </source>
</evidence>
<feature type="compositionally biased region" description="Polar residues" evidence="1">
    <location>
        <begin position="188"/>
        <end position="205"/>
    </location>
</feature>
<dbReference type="Proteomes" id="UP000735302">
    <property type="component" value="Unassembled WGS sequence"/>
</dbReference>
<accession>A0AAV4DXJ3</accession>
<feature type="compositionally biased region" description="Low complexity" evidence="1">
    <location>
        <begin position="573"/>
        <end position="584"/>
    </location>
</feature>
<feature type="compositionally biased region" description="Pro residues" evidence="1">
    <location>
        <begin position="462"/>
        <end position="472"/>
    </location>
</feature>
<gene>
    <name evidence="2" type="ORF">PoB_007532100</name>
</gene>